<dbReference type="Proteomes" id="UP001163046">
    <property type="component" value="Unassembled WGS sequence"/>
</dbReference>
<dbReference type="EMBL" id="MU827313">
    <property type="protein sequence ID" value="KAJ7358983.1"/>
    <property type="molecule type" value="Genomic_DNA"/>
</dbReference>
<comment type="caution">
    <text evidence="1">The sequence shown here is derived from an EMBL/GenBank/DDBJ whole genome shotgun (WGS) entry which is preliminary data.</text>
</comment>
<name>A0A9W9YN88_9CNID</name>
<dbReference type="InterPro" id="IPR009030">
    <property type="entry name" value="Growth_fac_rcpt_cys_sf"/>
</dbReference>
<gene>
    <name evidence="1" type="ORF">OS493_019888</name>
</gene>
<accession>A0A9W9YN88</accession>
<keyword evidence="2" id="KW-1185">Reference proteome</keyword>
<protein>
    <submittedName>
        <fullName evidence="1">Uncharacterized protein</fullName>
    </submittedName>
</protein>
<dbReference type="AlphaFoldDB" id="A0A9W9YN88"/>
<organism evidence="1 2">
    <name type="scientific">Desmophyllum pertusum</name>
    <dbReference type="NCBI Taxonomy" id="174260"/>
    <lineage>
        <taxon>Eukaryota</taxon>
        <taxon>Metazoa</taxon>
        <taxon>Cnidaria</taxon>
        <taxon>Anthozoa</taxon>
        <taxon>Hexacorallia</taxon>
        <taxon>Scleractinia</taxon>
        <taxon>Caryophylliina</taxon>
        <taxon>Caryophylliidae</taxon>
        <taxon>Desmophyllum</taxon>
    </lineage>
</organism>
<evidence type="ECO:0000313" key="1">
    <source>
        <dbReference type="EMBL" id="KAJ7358983.1"/>
    </source>
</evidence>
<dbReference type="PANTHER" id="PTHR46549">
    <property type="entry name" value="MACPF DOMAIN-CONTAINING PROTEIN"/>
    <property type="match status" value="1"/>
</dbReference>
<sequence>MGAISLGDASLHGSYFICLKETAGSTLIEYGKTQTSMNDGDVYLIFLDIHDHIPVRYYSFGNRDEAVNIYHVNVIARYQMNMECKGDMHKDLELRLCVPRCHELCDPMHGCGSNNNKNPLRVRDCVACRYARVKSTQVCVGECPSGTVLRKKDKMCVETFDIVADPSKTKGDEIFADVDRPFRTVCFWRQFKSVPGLDLSLEKKNVLLRVEDWFNPDIQIEIATVVSKDQNGNNQYAAKILIASKKG</sequence>
<dbReference type="PANTHER" id="PTHR46549:SF1">
    <property type="entry name" value="MACPF DOMAIN-CONTAINING PROTEIN"/>
    <property type="match status" value="1"/>
</dbReference>
<evidence type="ECO:0000313" key="2">
    <source>
        <dbReference type="Proteomes" id="UP001163046"/>
    </source>
</evidence>
<dbReference type="InterPro" id="IPR006212">
    <property type="entry name" value="Furin_repeat"/>
</dbReference>
<dbReference type="CDD" id="cd00064">
    <property type="entry name" value="FU"/>
    <property type="match status" value="1"/>
</dbReference>
<dbReference type="SUPFAM" id="SSF57184">
    <property type="entry name" value="Growth factor receptor domain"/>
    <property type="match status" value="1"/>
</dbReference>
<proteinExistence type="predicted"/>
<reference evidence="1" key="1">
    <citation type="submission" date="2023-01" db="EMBL/GenBank/DDBJ databases">
        <title>Genome assembly of the deep-sea coral Lophelia pertusa.</title>
        <authorList>
            <person name="Herrera S."/>
            <person name="Cordes E."/>
        </authorList>
    </citation>
    <scope>NUCLEOTIDE SEQUENCE</scope>
    <source>
        <strain evidence="1">USNM1676648</strain>
        <tissue evidence="1">Polyp</tissue>
    </source>
</reference>